<dbReference type="AlphaFoldDB" id="D2XIR7"/>
<proteinExistence type="inferred from homology"/>
<dbReference type="PANTHER" id="PTHR21262">
    <property type="entry name" value="GUANOSINE-3',5'-BIS DIPHOSPHATE 3'-PYROPHOSPHOHYDROLASE"/>
    <property type="match status" value="1"/>
</dbReference>
<evidence type="ECO:0000313" key="4">
    <source>
        <dbReference type="EMBL" id="ADB12530.1"/>
    </source>
</evidence>
<dbReference type="Pfam" id="PF13291">
    <property type="entry name" value="ACT_4"/>
    <property type="match status" value="1"/>
</dbReference>
<dbReference type="SMART" id="SM00471">
    <property type="entry name" value="HDc"/>
    <property type="match status" value="1"/>
</dbReference>
<dbReference type="InterPro" id="IPR004095">
    <property type="entry name" value="TGS"/>
</dbReference>
<dbReference type="GO" id="GO:0008728">
    <property type="term" value="F:GTP diphosphokinase activity"/>
    <property type="evidence" value="ECO:0007669"/>
    <property type="project" value="TreeGrafter"/>
</dbReference>
<dbReference type="Gene3D" id="3.30.70.260">
    <property type="match status" value="1"/>
</dbReference>
<dbReference type="SUPFAM" id="SSF55021">
    <property type="entry name" value="ACT-like"/>
    <property type="match status" value="1"/>
</dbReference>
<dbReference type="GO" id="GO:0016301">
    <property type="term" value="F:kinase activity"/>
    <property type="evidence" value="ECO:0007669"/>
    <property type="project" value="UniProtKB-KW"/>
</dbReference>
<dbReference type="SMART" id="SM00954">
    <property type="entry name" value="RelA_SpoT"/>
    <property type="match status" value="1"/>
</dbReference>
<dbReference type="Pfam" id="PF19296">
    <property type="entry name" value="RelA_AH_RIS"/>
    <property type="match status" value="1"/>
</dbReference>
<dbReference type="InterPro" id="IPR002912">
    <property type="entry name" value="ACT_dom"/>
</dbReference>
<dbReference type="CDD" id="cd01668">
    <property type="entry name" value="TGS_RSH"/>
    <property type="match status" value="1"/>
</dbReference>
<dbReference type="CDD" id="cd05399">
    <property type="entry name" value="NT_Rel-Spo_like"/>
    <property type="match status" value="1"/>
</dbReference>
<dbReference type="Pfam" id="PF13328">
    <property type="entry name" value="HD_4"/>
    <property type="match status" value="1"/>
</dbReference>
<dbReference type="GO" id="GO:0005886">
    <property type="term" value="C:plasma membrane"/>
    <property type="evidence" value="ECO:0007669"/>
    <property type="project" value="TreeGrafter"/>
</dbReference>
<evidence type="ECO:0000259" key="3">
    <source>
        <dbReference type="PROSITE" id="PS51880"/>
    </source>
</evidence>
<dbReference type="Gene3D" id="3.10.20.30">
    <property type="match status" value="1"/>
</dbReference>
<sequence length="736" mass="83123">MVYVESQLPSPSHDREDSKSIWIASLAEGRSEEEIALIRTALEIADKAHVEQLRASGEPYLTHAMAVADIVAGLRLDHESIAAAILHDVVEDTGITLEQVAEQCGQAVAHLVDGVTKMSYIGDYQLNGAQQGKEQIKAESLRKLLLAMAEDVRVVMIKLADRLHNMRTLKHLPEEKQRRIARETMDIYAPLANRLGIWQIKWELEDLSFRYLDPVTYKQVARFLDERRVDRQGYIDNVIGILEKQLDKAGVKADIKGRPKHLFSIWKKMKNKGLSFHDLYDVRAVRVLVDSVADCYHVLGVVHSLWPHIPKEFDDYIATPKENNYQSIHTAVVGPGGKTLEVQIRTWEMDKHAELGVAAHWRYKEGGRHDKGFEQKIAWLRQLLDWKEEEANAGDFIDRFKSEVFQDRVYILTPNGEVFDLPQGATPLDFAYYVHTEVGNRCRGAKVNGRIVPLTYELKSGEQVEVLTTKQGGPSRDWLNPHLGYLKTSRARSKARSWFKQQDQQQNLADGKSLLDREMHRLGVSSLGYEKLCDYFHFQSADEMLLAIGRGDINPAQIAGAVHKLTAPEKIAEGEAKKKPKRKEKGHGESIKIRGVGNLLTNLARCCKPAPGDPIIGFITQGRGVTIHRSDCKNVLNLPESKRPRLIEVEWGGSEEKTYPVDVEIEAIDRQGLLIDVYSVLANEKINILASTTLSDAKSHTARIDLTLEIADIDQLSRVLGRINQLPNIVEVRRKF</sequence>
<dbReference type="SUPFAM" id="SSF109604">
    <property type="entry name" value="HD-domain/PDEase-like"/>
    <property type="match status" value="1"/>
</dbReference>
<dbReference type="SUPFAM" id="SSF81301">
    <property type="entry name" value="Nucleotidyltransferase"/>
    <property type="match status" value="1"/>
</dbReference>
<dbReference type="FunFam" id="1.10.3210.10:FF:000001">
    <property type="entry name" value="GTP pyrophosphokinase RelA"/>
    <property type="match status" value="1"/>
</dbReference>
<comment type="similarity">
    <text evidence="1">Belongs to the relA/spoT family.</text>
</comment>
<dbReference type="SUPFAM" id="SSF81271">
    <property type="entry name" value="TGS-like"/>
    <property type="match status" value="1"/>
</dbReference>
<dbReference type="GO" id="GO:0015969">
    <property type="term" value="P:guanosine tetraphosphate metabolic process"/>
    <property type="evidence" value="ECO:0007669"/>
    <property type="project" value="InterPro"/>
</dbReference>
<dbReference type="Gene3D" id="1.10.3210.10">
    <property type="entry name" value="Hypothetical protein af1432"/>
    <property type="match status" value="1"/>
</dbReference>
<dbReference type="CDD" id="cd04876">
    <property type="entry name" value="ACT_RelA-SpoT"/>
    <property type="match status" value="1"/>
</dbReference>
<feature type="domain" description="TGS" evidence="3">
    <location>
        <begin position="407"/>
        <end position="468"/>
    </location>
</feature>
<dbReference type="PROSITE" id="PS51880">
    <property type="entry name" value="TGS"/>
    <property type="match status" value="1"/>
</dbReference>
<feature type="domain" description="ACT" evidence="2">
    <location>
        <begin position="662"/>
        <end position="736"/>
    </location>
</feature>
<keyword evidence="4" id="KW-0808">Transferase</keyword>
<keyword evidence="4" id="KW-0418">Kinase</keyword>
<name>D2XIR7_9BACT</name>
<organism evidence="4">
    <name type="scientific">uncultured bacterium 9F08</name>
    <dbReference type="NCBI Taxonomy" id="697051"/>
    <lineage>
        <taxon>Bacteria</taxon>
        <taxon>environmental samples</taxon>
    </lineage>
</organism>
<accession>D2XIR7</accession>
<dbReference type="FunFam" id="3.10.20.30:FF:000002">
    <property type="entry name" value="GTP pyrophosphokinase (RelA/SpoT)"/>
    <property type="match status" value="1"/>
</dbReference>
<dbReference type="InterPro" id="IPR033655">
    <property type="entry name" value="TGS_RelA/SpoT"/>
</dbReference>
<dbReference type="PROSITE" id="PS51671">
    <property type="entry name" value="ACT"/>
    <property type="match status" value="1"/>
</dbReference>
<dbReference type="Pfam" id="PF04607">
    <property type="entry name" value="RelA_SpoT"/>
    <property type="match status" value="1"/>
</dbReference>
<dbReference type="NCBIfam" id="NF008124">
    <property type="entry name" value="PRK10872.1"/>
    <property type="match status" value="1"/>
</dbReference>
<dbReference type="GO" id="GO:0008893">
    <property type="term" value="F:guanosine-3',5'-bis(diphosphate) 3'-diphosphatase activity"/>
    <property type="evidence" value="ECO:0007669"/>
    <property type="project" value="TreeGrafter"/>
</dbReference>
<dbReference type="GO" id="GO:0042594">
    <property type="term" value="P:response to starvation"/>
    <property type="evidence" value="ECO:0007669"/>
    <property type="project" value="TreeGrafter"/>
</dbReference>
<dbReference type="InterPro" id="IPR045600">
    <property type="entry name" value="RelA/SpoT_AH_RIS"/>
</dbReference>
<dbReference type="InterPro" id="IPR012676">
    <property type="entry name" value="TGS-like"/>
</dbReference>
<dbReference type="InterPro" id="IPR004811">
    <property type="entry name" value="RelA/Spo_fam"/>
</dbReference>
<dbReference type="InterPro" id="IPR003607">
    <property type="entry name" value="HD/PDEase_dom"/>
</dbReference>
<reference evidence="4" key="2">
    <citation type="journal article" date="2010" name="J. Microbiol.">
        <title>Metagenomic assessment of a sulfur-oxidizing enrichment culture derived from marine sediment.</title>
        <authorList>
            <person name="Jung M.Y."/>
            <person name="Pham V."/>
            <person name="Park S.J."/>
            <person name="Kim S.J."/>
            <person name="Chae J.C."/>
            <person name="Roh Y."/>
            <person name="Rhee S.K."/>
        </authorList>
    </citation>
    <scope>NUCLEOTIDE SEQUENCE</scope>
</reference>
<dbReference type="InterPro" id="IPR007685">
    <property type="entry name" value="RelA_SpoT"/>
</dbReference>
<evidence type="ECO:0000256" key="1">
    <source>
        <dbReference type="RuleBase" id="RU003847"/>
    </source>
</evidence>
<dbReference type="InterPro" id="IPR012675">
    <property type="entry name" value="Beta-grasp_dom_sf"/>
</dbReference>
<dbReference type="CDD" id="cd00077">
    <property type="entry name" value="HDc"/>
    <property type="match status" value="1"/>
</dbReference>
<protein>
    <submittedName>
        <fullName evidence="4">Putative GTP pyrophosphokinase RelA</fullName>
    </submittedName>
</protein>
<dbReference type="InterPro" id="IPR045865">
    <property type="entry name" value="ACT-like_dom_sf"/>
</dbReference>
<dbReference type="FunFam" id="3.30.460.10:FF:000001">
    <property type="entry name" value="GTP pyrophosphokinase RelA"/>
    <property type="match status" value="1"/>
</dbReference>
<dbReference type="Pfam" id="PF02824">
    <property type="entry name" value="TGS"/>
    <property type="match status" value="1"/>
</dbReference>
<evidence type="ECO:0000259" key="2">
    <source>
        <dbReference type="PROSITE" id="PS51671"/>
    </source>
</evidence>
<reference evidence="4" key="1">
    <citation type="submission" date="2009-11" db="EMBL/GenBank/DDBJ databases">
        <authorList>
            <person name="Rhee S.-K."/>
            <person name="Park S.-J."/>
        </authorList>
    </citation>
    <scope>NUCLEOTIDE SEQUENCE</scope>
</reference>
<dbReference type="InterPro" id="IPR043519">
    <property type="entry name" value="NT_sf"/>
</dbReference>
<dbReference type="Gene3D" id="3.30.460.10">
    <property type="entry name" value="Beta Polymerase, domain 2"/>
    <property type="match status" value="1"/>
</dbReference>
<dbReference type="EMBL" id="GU177851">
    <property type="protein sequence ID" value="ADB12530.1"/>
    <property type="molecule type" value="Genomic_DNA"/>
</dbReference>
<dbReference type="PANTHER" id="PTHR21262:SF31">
    <property type="entry name" value="GTP PYROPHOSPHOKINASE"/>
    <property type="match status" value="1"/>
</dbReference>
<comment type="function">
    <text evidence="1">In eubacteria ppGpp (guanosine 3'-diphosphate 5'-diphosphate) is a mediator of the stringent response that coordinates a variety of cellular activities in response to changes in nutritional abundance.</text>
</comment>
<dbReference type="NCBIfam" id="TIGR00691">
    <property type="entry name" value="spoT_relA"/>
    <property type="match status" value="1"/>
</dbReference>